<evidence type="ECO:0000259" key="8">
    <source>
        <dbReference type="Pfam" id="PF00754"/>
    </source>
</evidence>
<keyword evidence="6" id="KW-0963">Cytoplasm</keyword>
<dbReference type="OrthoDB" id="679512at2"/>
<dbReference type="SUPFAM" id="SSF49785">
    <property type="entry name" value="Galactose-binding domain-like"/>
    <property type="match status" value="1"/>
</dbReference>
<dbReference type="PANTHER" id="PTHR35532">
    <property type="entry name" value="SIMILAR TO POLYHYDROXYALKANOATE DEPOLYMERASE"/>
    <property type="match status" value="1"/>
</dbReference>
<evidence type="ECO:0000256" key="4">
    <source>
        <dbReference type="ARBA" id="ARBA00012158"/>
    </source>
</evidence>
<evidence type="ECO:0000313" key="12">
    <source>
        <dbReference type="Proteomes" id="UP000014200"/>
    </source>
</evidence>
<keyword evidence="12" id="KW-1185">Reference proteome</keyword>
<dbReference type="Gene3D" id="3.10.620.30">
    <property type="match status" value="1"/>
</dbReference>
<evidence type="ECO:0000256" key="7">
    <source>
        <dbReference type="ARBA" id="ARBA00032901"/>
    </source>
</evidence>
<dbReference type="Gene3D" id="2.60.120.260">
    <property type="entry name" value="Galactose-binding domain-like"/>
    <property type="match status" value="2"/>
</dbReference>
<dbReference type="PROSITE" id="PS51257">
    <property type="entry name" value="PROKAR_LIPOPROTEIN"/>
    <property type="match status" value="1"/>
</dbReference>
<dbReference type="EC" id="3.5.1.52" evidence="4"/>
<dbReference type="InterPro" id="IPR038765">
    <property type="entry name" value="Papain-like_cys_pep_sf"/>
</dbReference>
<dbReference type="STRING" id="1235788.C802_02822"/>
<dbReference type="Proteomes" id="UP000310760">
    <property type="component" value="Unassembled WGS sequence"/>
</dbReference>
<dbReference type="InterPro" id="IPR008979">
    <property type="entry name" value="Galactose-bd-like_sf"/>
</dbReference>
<dbReference type="SUPFAM" id="SSF54001">
    <property type="entry name" value="Cysteine proteinases"/>
    <property type="match status" value="1"/>
</dbReference>
<protein>
    <recommendedName>
        <fullName evidence="5">Peptide-N(4)-(N-acetyl-beta-glucosaminyl)asparagine amidase</fullName>
        <ecNumber evidence="4">3.5.1.52</ecNumber>
    </recommendedName>
    <alternativeName>
        <fullName evidence="7">Peptide:N-glycanase</fullName>
    </alternativeName>
</protein>
<reference evidence="10 12" key="1">
    <citation type="submission" date="2013-04" db="EMBL/GenBank/DDBJ databases">
        <title>The Genome Sequence of Bacteroides massiliensis dnLKV3.</title>
        <authorList>
            <consortium name="The Broad Institute Genomics Platform"/>
            <consortium name="The Broad Institute Genome Sequencing Center for Infectious Disease"/>
            <person name="Earl A."/>
            <person name="Xavier R."/>
            <person name="Kuhn K."/>
            <person name="Stappenbeck T."/>
            <person name="Walker B."/>
            <person name="Young S."/>
            <person name="Zeng Q."/>
            <person name="Gargeya S."/>
            <person name="Fitzgerald M."/>
            <person name="Haas B."/>
            <person name="Abouelleil A."/>
            <person name="Allen A.W."/>
            <person name="Alvarado L."/>
            <person name="Arachchi H.M."/>
            <person name="Berlin A.M."/>
            <person name="Chapman S.B."/>
            <person name="Gainer-Dewar J."/>
            <person name="Goldberg J."/>
            <person name="Griggs A."/>
            <person name="Gujja S."/>
            <person name="Hansen M."/>
            <person name="Howarth C."/>
            <person name="Imamovic A."/>
            <person name="Ireland A."/>
            <person name="Larimer J."/>
            <person name="McCowan C."/>
            <person name="Murphy C."/>
            <person name="Pearson M."/>
            <person name="Poon T.W."/>
            <person name="Priest M."/>
            <person name="Roberts A."/>
            <person name="Saif S."/>
            <person name="Shea T."/>
            <person name="Sisk P."/>
            <person name="Sykes S."/>
            <person name="Wortman J."/>
            <person name="Nusbaum C."/>
            <person name="Birren B."/>
        </authorList>
    </citation>
    <scope>NUCLEOTIDE SEQUENCE [LARGE SCALE GENOMIC DNA]</scope>
    <source>
        <strain evidence="10">DnLKV3</strain>
        <strain evidence="12">dnLKV3</strain>
    </source>
</reference>
<evidence type="ECO:0000256" key="6">
    <source>
        <dbReference type="ARBA" id="ARBA00022490"/>
    </source>
</evidence>
<accession>R9IEC1</accession>
<dbReference type="InterPro" id="IPR002931">
    <property type="entry name" value="Transglutaminase-like"/>
</dbReference>
<evidence type="ECO:0000313" key="13">
    <source>
        <dbReference type="Proteomes" id="UP000310760"/>
    </source>
</evidence>
<evidence type="ECO:0000313" key="10">
    <source>
        <dbReference type="EMBL" id="EOS11710.1"/>
    </source>
</evidence>
<dbReference type="AlphaFoldDB" id="R9IEC1"/>
<name>R9IEC1_9BACT</name>
<dbReference type="Pfam" id="PF00754">
    <property type="entry name" value="F5_F8_type_C"/>
    <property type="match status" value="1"/>
</dbReference>
<gene>
    <name evidence="10" type="ORF">C802_02822</name>
    <name evidence="11" type="ORF">E5339_13895</name>
</gene>
<feature type="domain" description="Transglutaminase-like" evidence="9">
    <location>
        <begin position="228"/>
        <end position="280"/>
    </location>
</feature>
<comment type="subcellular location">
    <subcellularLocation>
        <location evidence="3">Cytoplasm</location>
    </subcellularLocation>
</comment>
<dbReference type="GO" id="GO:0000224">
    <property type="term" value="F:peptide-N4-(N-acetyl-beta-glucosaminyl)asparagine amidase activity"/>
    <property type="evidence" value="ECO:0007669"/>
    <property type="project" value="UniProtKB-EC"/>
</dbReference>
<reference evidence="11 13" key="2">
    <citation type="submission" date="2019-04" db="EMBL/GenBank/DDBJ databases">
        <title>Microbes associate with the intestines of laboratory mice.</title>
        <authorList>
            <person name="Navarre W."/>
            <person name="Wong E."/>
            <person name="Huang K."/>
            <person name="Tropini C."/>
            <person name="Ng K."/>
            <person name="Yu B."/>
        </authorList>
    </citation>
    <scope>NUCLEOTIDE SEQUENCE [LARGE SCALE GENOMIC DNA]</scope>
    <source>
        <strain evidence="11 13">NM22_B1</strain>
    </source>
</reference>
<proteinExistence type="predicted"/>
<sequence length="649" mass="74394">MYRILLYIISVTVLFLCSCKMQTAETGVEEALSKAGGNRKELFQVIRHYQDSGDSLKLKAALFLIENMADKYYLTGNLINEFYTFIDSVYQIKQPEYDIPAIYDAFGNKAIYRDEKPQVNWDVQTLSADFLIQNIEEAFAVWGRPWNKHLTFDEFCEWILPYRVATEIPESWRKLYRERFEPLLQSDTIQTAKQACTIINNELIKLPIHIALDAVLPISLRPSTLADIKFGLCGDYAELALYAMRAVGIPVAIESVSHWGRGNGGHVFNVVYDNDGTWHDFSGAEQNPDEHLVRFRHEMPKVYRETFGKQKGSLAMIHGNEDIPSNFRNPYQQDATGEYPFIEAKDVELTLQIPRNKSFAYLCVFNPQGWFPVAWTQVENGHAVFKNMGPNIVYHAAYFDKGKIQPTGHPFLLDTLGCITFLTPQNEKATLTLERKNPKASNLAYLPPLMIGCRFQGADNADFTDAVTFHTITEEPDFKYITVLVTDSRPVKYVRYQSSDQTWGNMSEVEFYAKGSDTPLKGKVIGKYIPSIYYPRNGADNLFDGDPLTFFHSNDSLSWGGLELEQPTVISRIRYIIRNDDNGIRKGHKYELFYMNNGQWTSLGKQIATKDDEAAYNNVPQGALYWLRDYTKGYEERIFEVKNGIVIWH</sequence>
<feature type="domain" description="F5/8 type C" evidence="8">
    <location>
        <begin position="535"/>
        <end position="618"/>
    </location>
</feature>
<dbReference type="GeneID" id="82155186"/>
<organism evidence="10 12">
    <name type="scientific">Phocaeicola sartorii</name>
    <dbReference type="NCBI Taxonomy" id="671267"/>
    <lineage>
        <taxon>Bacteria</taxon>
        <taxon>Pseudomonadati</taxon>
        <taxon>Bacteroidota</taxon>
        <taxon>Bacteroidia</taxon>
        <taxon>Bacteroidales</taxon>
        <taxon>Bacteroidaceae</taxon>
        <taxon>Phocaeicola</taxon>
    </lineage>
</organism>
<evidence type="ECO:0000256" key="3">
    <source>
        <dbReference type="ARBA" id="ARBA00004496"/>
    </source>
</evidence>
<evidence type="ECO:0000313" key="11">
    <source>
        <dbReference type="EMBL" id="TGY69199.1"/>
    </source>
</evidence>
<comment type="cofactor">
    <cofactor evidence="2">
        <name>Zn(2+)</name>
        <dbReference type="ChEBI" id="CHEBI:29105"/>
    </cofactor>
</comment>
<comment type="caution">
    <text evidence="10">The sequence shown here is derived from an EMBL/GenBank/DDBJ whole genome shotgun (WGS) entry which is preliminary data.</text>
</comment>
<dbReference type="RefSeq" id="WP_016277162.1">
    <property type="nucleotide sequence ID" value="NZ_CAONFL010000021.1"/>
</dbReference>
<dbReference type="PATRIC" id="fig|1235788.3.peg.2894"/>
<dbReference type="HOGENOM" id="CLU_014876_0_0_10"/>
<evidence type="ECO:0000259" key="9">
    <source>
        <dbReference type="Pfam" id="PF01841"/>
    </source>
</evidence>
<dbReference type="GO" id="GO:0005737">
    <property type="term" value="C:cytoplasm"/>
    <property type="evidence" value="ECO:0007669"/>
    <property type="project" value="UniProtKB-SubCell"/>
</dbReference>
<evidence type="ECO:0000256" key="2">
    <source>
        <dbReference type="ARBA" id="ARBA00001947"/>
    </source>
</evidence>
<evidence type="ECO:0000256" key="5">
    <source>
        <dbReference type="ARBA" id="ARBA00018546"/>
    </source>
</evidence>
<evidence type="ECO:0000256" key="1">
    <source>
        <dbReference type="ARBA" id="ARBA00001650"/>
    </source>
</evidence>
<comment type="catalytic activity">
    <reaction evidence="1">
        <text>Hydrolysis of an N(4)-(acetyl-beta-D-glucosaminyl)asparagine residue in which the glucosamine residue may be further glycosylated, to yield a (substituted) N-acetyl-beta-D-glucosaminylamine and a peptide containing an aspartate residue.</text>
        <dbReference type="EC" id="3.5.1.52"/>
    </reaction>
</comment>
<dbReference type="Proteomes" id="UP000014200">
    <property type="component" value="Unassembled WGS sequence"/>
</dbReference>
<dbReference type="EMBL" id="SRYJ01000031">
    <property type="protein sequence ID" value="TGY69199.1"/>
    <property type="molecule type" value="Genomic_DNA"/>
</dbReference>
<dbReference type="EMBL" id="ASSP01000017">
    <property type="protein sequence ID" value="EOS11710.1"/>
    <property type="molecule type" value="Genomic_DNA"/>
</dbReference>
<dbReference type="InterPro" id="IPR000421">
    <property type="entry name" value="FA58C"/>
</dbReference>
<dbReference type="PANTHER" id="PTHR35532:SF5">
    <property type="entry name" value="CARBOHYDRATE-BINDING DOMAIN-CONTAINING PROTEIN"/>
    <property type="match status" value="1"/>
</dbReference>
<dbReference type="Pfam" id="PF01841">
    <property type="entry name" value="Transglut_core"/>
    <property type="match status" value="1"/>
</dbReference>